<feature type="compositionally biased region" description="Low complexity" evidence="1">
    <location>
        <begin position="27"/>
        <end position="53"/>
    </location>
</feature>
<dbReference type="InterPro" id="IPR046281">
    <property type="entry name" value="DUF6318"/>
</dbReference>
<name>A0A853BYV8_9ACTN</name>
<protein>
    <recommendedName>
        <fullName evidence="3">DUF6318 domain-containing protein</fullName>
    </recommendedName>
</protein>
<keyword evidence="5" id="KW-1185">Reference proteome</keyword>
<feature type="region of interest" description="Disordered" evidence="1">
    <location>
        <begin position="21"/>
        <end position="60"/>
    </location>
</feature>
<evidence type="ECO:0000259" key="3">
    <source>
        <dbReference type="Pfam" id="PF19843"/>
    </source>
</evidence>
<comment type="caution">
    <text evidence="4">The sequence shown here is derived from an EMBL/GenBank/DDBJ whole genome shotgun (WGS) entry which is preliminary data.</text>
</comment>
<dbReference type="AlphaFoldDB" id="A0A853BYV8"/>
<gene>
    <name evidence="4" type="ORF">HNR19_000634</name>
</gene>
<dbReference type="Pfam" id="PF19843">
    <property type="entry name" value="DUF6318"/>
    <property type="match status" value="1"/>
</dbReference>
<dbReference type="Proteomes" id="UP000530424">
    <property type="component" value="Unassembled WGS sequence"/>
</dbReference>
<proteinExistence type="predicted"/>
<feature type="signal peptide" evidence="2">
    <location>
        <begin position="1"/>
        <end position="20"/>
    </location>
</feature>
<evidence type="ECO:0000256" key="2">
    <source>
        <dbReference type="SAM" id="SignalP"/>
    </source>
</evidence>
<reference evidence="4 5" key="1">
    <citation type="submission" date="2020-07" db="EMBL/GenBank/DDBJ databases">
        <title>Sequencing the genomes of 1000 actinobacteria strains.</title>
        <authorList>
            <person name="Klenk H.-P."/>
        </authorList>
    </citation>
    <scope>NUCLEOTIDE SEQUENCE [LARGE SCALE GENOMIC DNA]</scope>
    <source>
        <strain evidence="4 5">DSM 103833</strain>
    </source>
</reference>
<evidence type="ECO:0000256" key="1">
    <source>
        <dbReference type="SAM" id="MobiDB-lite"/>
    </source>
</evidence>
<dbReference type="RefSeq" id="WP_179666573.1">
    <property type="nucleotide sequence ID" value="NZ_JACCFP010000001.1"/>
</dbReference>
<feature type="chain" id="PRO_5038733782" description="DUF6318 domain-containing protein" evidence="2">
    <location>
        <begin position="21"/>
        <end position="188"/>
    </location>
</feature>
<organism evidence="4 5">
    <name type="scientific">Nocardioides thalensis</name>
    <dbReference type="NCBI Taxonomy" id="1914755"/>
    <lineage>
        <taxon>Bacteria</taxon>
        <taxon>Bacillati</taxon>
        <taxon>Actinomycetota</taxon>
        <taxon>Actinomycetes</taxon>
        <taxon>Propionibacteriales</taxon>
        <taxon>Nocardioidaceae</taxon>
        <taxon>Nocardioides</taxon>
    </lineage>
</organism>
<dbReference type="PROSITE" id="PS51257">
    <property type="entry name" value="PROKAR_LIPOPROTEIN"/>
    <property type="match status" value="1"/>
</dbReference>
<evidence type="ECO:0000313" key="5">
    <source>
        <dbReference type="Proteomes" id="UP000530424"/>
    </source>
</evidence>
<evidence type="ECO:0000313" key="4">
    <source>
        <dbReference type="EMBL" id="NYI99935.1"/>
    </source>
</evidence>
<sequence length="188" mass="19615">MTRWVTAALLSGALALTACEAEPAEPAEPSSSAPASSEPTSAAPTTEPTGPVEPTLPPEAEANTKAGAEAFVQYWWELVNYATATGDTAALRGVFGPACASCDAATSAIENVYANGGRITGRGYRIESSKIVSEPGGAWAITADLSVGRQAVRGAGELNQVYPAGTKSHVMFVEFVRERWQVATWTHD</sequence>
<keyword evidence="2" id="KW-0732">Signal</keyword>
<accession>A0A853BYV8</accession>
<feature type="domain" description="DUF6318" evidence="3">
    <location>
        <begin position="53"/>
        <end position="183"/>
    </location>
</feature>
<dbReference type="EMBL" id="JACCFP010000001">
    <property type="protein sequence ID" value="NYI99935.1"/>
    <property type="molecule type" value="Genomic_DNA"/>
</dbReference>